<evidence type="ECO:0000259" key="5">
    <source>
        <dbReference type="PROSITE" id="PS51344"/>
    </source>
</evidence>
<feature type="region of interest" description="Disordered" evidence="4">
    <location>
        <begin position="336"/>
        <end position="391"/>
    </location>
</feature>
<dbReference type="InterPro" id="IPR013083">
    <property type="entry name" value="Znf_RING/FYVE/PHD"/>
</dbReference>
<keyword evidence="3" id="KW-0804">Transcription</keyword>
<evidence type="ECO:0000313" key="6">
    <source>
        <dbReference type="EMBL" id="KAJ1930251.1"/>
    </source>
</evidence>
<dbReference type="InterPro" id="IPR024550">
    <property type="entry name" value="TFIIEa/SarR/Rpc3_HTH_dom"/>
</dbReference>
<dbReference type="EMBL" id="JANBPT010000012">
    <property type="protein sequence ID" value="KAJ1930251.1"/>
    <property type="molecule type" value="Genomic_DNA"/>
</dbReference>
<dbReference type="SUPFAM" id="SSF57783">
    <property type="entry name" value="Zinc beta-ribbon"/>
    <property type="match status" value="1"/>
</dbReference>
<proteinExistence type="inferred from homology"/>
<accession>A0A9W8AM77</accession>
<reference evidence="6" key="1">
    <citation type="submission" date="2022-07" db="EMBL/GenBank/DDBJ databases">
        <title>Phylogenomic reconstructions and comparative analyses of Kickxellomycotina fungi.</title>
        <authorList>
            <person name="Reynolds N.K."/>
            <person name="Stajich J.E."/>
            <person name="Barry K."/>
            <person name="Grigoriev I.V."/>
            <person name="Crous P."/>
            <person name="Smith M.E."/>
        </authorList>
    </citation>
    <scope>NUCLEOTIDE SEQUENCE</scope>
    <source>
        <strain evidence="6">RSA 861</strain>
    </source>
</reference>
<dbReference type="GO" id="GO:0005673">
    <property type="term" value="C:transcription factor TFIIE complex"/>
    <property type="evidence" value="ECO:0007669"/>
    <property type="project" value="TreeGrafter"/>
</dbReference>
<keyword evidence="2" id="KW-0805">Transcription regulation</keyword>
<dbReference type="InterPro" id="IPR017919">
    <property type="entry name" value="TFIIE/TFIIEa_HTH"/>
</dbReference>
<dbReference type="Pfam" id="PF02002">
    <property type="entry name" value="TFIIE_alpha"/>
    <property type="match status" value="1"/>
</dbReference>
<evidence type="ECO:0000256" key="3">
    <source>
        <dbReference type="ARBA" id="ARBA00023163"/>
    </source>
</evidence>
<feature type="region of interest" description="Disordered" evidence="4">
    <location>
        <begin position="252"/>
        <end position="295"/>
    </location>
</feature>
<comment type="caution">
    <text evidence="6">The sequence shown here is derived from an EMBL/GenBank/DDBJ whole genome shotgun (WGS) entry which is preliminary data.</text>
</comment>
<evidence type="ECO:0000256" key="2">
    <source>
        <dbReference type="ARBA" id="ARBA00023015"/>
    </source>
</evidence>
<gene>
    <name evidence="6" type="ORF">IWQ60_000495</name>
</gene>
<dbReference type="InterPro" id="IPR002853">
    <property type="entry name" value="TFIIE_asu"/>
</dbReference>
<evidence type="ECO:0000313" key="7">
    <source>
        <dbReference type="Proteomes" id="UP001150569"/>
    </source>
</evidence>
<name>A0A9W8AM77_9FUNG</name>
<feature type="domain" description="HTH TFE/IIEalpha-type" evidence="5">
    <location>
        <begin position="4"/>
        <end position="95"/>
    </location>
</feature>
<feature type="compositionally biased region" description="Acidic residues" evidence="4">
    <location>
        <begin position="360"/>
        <end position="374"/>
    </location>
</feature>
<feature type="compositionally biased region" description="Low complexity" evidence="4">
    <location>
        <begin position="339"/>
        <end position="356"/>
    </location>
</feature>
<dbReference type="PROSITE" id="PS51344">
    <property type="entry name" value="HTH_TFE_IIE"/>
    <property type="match status" value="1"/>
</dbReference>
<dbReference type="PANTHER" id="PTHR13097">
    <property type="entry name" value="TRANSCRIPTION INITIATION FACTOR IIE, ALPHA SUBUNIT"/>
    <property type="match status" value="1"/>
</dbReference>
<protein>
    <recommendedName>
        <fullName evidence="5">HTH TFE/IIEalpha-type domain-containing protein</fullName>
    </recommendedName>
</protein>
<dbReference type="Proteomes" id="UP001150569">
    <property type="component" value="Unassembled WGS sequence"/>
</dbReference>
<evidence type="ECO:0000256" key="4">
    <source>
        <dbReference type="SAM" id="MobiDB-lite"/>
    </source>
</evidence>
<sequence length="391" mass="43296">MDVVKELVSCVARAFYEPKLIIALDYINQRESVKDAELALYMRVNVKEAHKIAGKLKESKLIKSATRMEAIRPELRALARTYYYMDYKHFVDVIKWKMWKMQRLISERMQTEVDRKGYVCPNCRTSYDPIDILHLINPETGLFYCEACQTELVENTATDPSQQNQEALSRLMEDCRPIINLLKKTDSLIIPATDFVQSVKASEKSEEEAAKARARNNDTELSFARDTGAGAGDITIVFEDEQTSEEARRAQEAELEKKRTVSGVKTDTAKRPGAIETGNPYSTGLPTAADSLPSASHEDHIAKYYAELEKATPTPENSQATMTPGSALLYSALSREDSGLTPAGTPQTTGTGTTPRPVDEEPDDGGTDDFDDAELPTVKAPSVLDLAGPTN</sequence>
<keyword evidence="7" id="KW-1185">Reference proteome</keyword>
<dbReference type="SMART" id="SM00531">
    <property type="entry name" value="TFIIE"/>
    <property type="match status" value="1"/>
</dbReference>
<dbReference type="InterPro" id="IPR039997">
    <property type="entry name" value="TFE"/>
</dbReference>
<organism evidence="6 7">
    <name type="scientific">Tieghemiomyces parasiticus</name>
    <dbReference type="NCBI Taxonomy" id="78921"/>
    <lineage>
        <taxon>Eukaryota</taxon>
        <taxon>Fungi</taxon>
        <taxon>Fungi incertae sedis</taxon>
        <taxon>Zoopagomycota</taxon>
        <taxon>Kickxellomycotina</taxon>
        <taxon>Dimargaritomycetes</taxon>
        <taxon>Dimargaritales</taxon>
        <taxon>Dimargaritaceae</taxon>
        <taxon>Tieghemiomyces</taxon>
    </lineage>
</organism>
<dbReference type="PANTHER" id="PTHR13097:SF7">
    <property type="entry name" value="GENERAL TRANSCRIPTION FACTOR IIE SUBUNIT 1"/>
    <property type="match status" value="1"/>
</dbReference>
<dbReference type="Gene3D" id="3.30.40.10">
    <property type="entry name" value="Zinc/RING finger domain, C3HC4 (zinc finger)"/>
    <property type="match status" value="1"/>
</dbReference>
<evidence type="ECO:0000256" key="1">
    <source>
        <dbReference type="ARBA" id="ARBA00008947"/>
    </source>
</evidence>
<dbReference type="AlphaFoldDB" id="A0A9W8AM77"/>
<comment type="similarity">
    <text evidence="1">Belongs to the TFIIE alpha subunit family.</text>
</comment>
<dbReference type="GO" id="GO:0006367">
    <property type="term" value="P:transcription initiation at RNA polymerase II promoter"/>
    <property type="evidence" value="ECO:0007669"/>
    <property type="project" value="InterPro"/>
</dbReference>
<dbReference type="OrthoDB" id="361102at2759"/>